<dbReference type="PANTHER" id="PTHR13275">
    <property type="entry name" value="YL-1 PROTEIN TRANSCRIPTION FACTOR-LIKE 1"/>
    <property type="match status" value="1"/>
</dbReference>
<name>A0A7R8WTB7_9CRUS</name>
<accession>A0A7R8WTB7</accession>
<feature type="compositionally biased region" description="Basic and acidic residues" evidence="1">
    <location>
        <begin position="134"/>
        <end position="149"/>
    </location>
</feature>
<evidence type="ECO:0000313" key="3">
    <source>
        <dbReference type="EMBL" id="CAD7234708.1"/>
    </source>
</evidence>
<protein>
    <recommendedName>
        <fullName evidence="2">Vps72/YL1 N-terminal domain-containing protein</fullName>
    </recommendedName>
</protein>
<feature type="compositionally biased region" description="Basic and acidic residues" evidence="1">
    <location>
        <begin position="40"/>
        <end position="49"/>
    </location>
</feature>
<evidence type="ECO:0000256" key="1">
    <source>
        <dbReference type="SAM" id="MobiDB-lite"/>
    </source>
</evidence>
<evidence type="ECO:0000259" key="2">
    <source>
        <dbReference type="Pfam" id="PF05764"/>
    </source>
</evidence>
<reference evidence="3" key="1">
    <citation type="submission" date="2020-11" db="EMBL/GenBank/DDBJ databases">
        <authorList>
            <person name="Tran Van P."/>
        </authorList>
    </citation>
    <scope>NUCLEOTIDE SEQUENCE</scope>
</reference>
<dbReference type="Pfam" id="PF05764">
    <property type="entry name" value="YL1"/>
    <property type="match status" value="1"/>
</dbReference>
<feature type="domain" description="Vps72/YL1 N-terminal" evidence="2">
    <location>
        <begin position="79"/>
        <end position="219"/>
    </location>
</feature>
<dbReference type="InterPro" id="IPR046757">
    <property type="entry name" value="YL1_N"/>
</dbReference>
<gene>
    <name evidence="3" type="ORF">CTOB1V02_LOCUS12524</name>
</gene>
<feature type="region of interest" description="Disordered" evidence="1">
    <location>
        <begin position="40"/>
        <end position="183"/>
    </location>
</feature>
<dbReference type="PANTHER" id="PTHR13275:SF4">
    <property type="entry name" value="VACUOLAR PROTEIN SORTING-ASSOCIATED PROTEIN 72 HOMOLOG"/>
    <property type="match status" value="1"/>
</dbReference>
<dbReference type="GO" id="GO:0005634">
    <property type="term" value="C:nucleus"/>
    <property type="evidence" value="ECO:0007669"/>
    <property type="project" value="TreeGrafter"/>
</dbReference>
<dbReference type="OrthoDB" id="78296at2759"/>
<proteinExistence type="predicted"/>
<dbReference type="EMBL" id="OB669555">
    <property type="protein sequence ID" value="CAD7234708.1"/>
    <property type="molecule type" value="Genomic_DNA"/>
</dbReference>
<sequence>MASLALGRERRANAGRRMAALLDEKEGDLEEFYQTTYGGFKDEVDDRGKRNQKRGGVFTKAYKEPAPLQKPRGAPGRPRKSAAAVKTKAEQKQTTADSTVVESPTRSRRVMSPPGSFSPPWQQRRFMRHSTKLKSKELKEREREREAVSKKIRAKLKRKQAERAARERPLTQAELMREAKETEKKNLKSLEEFRVLEETKKKARTLKRPSYGPMIRYSSRLIRSGTEEAIVEHSVAYPTNAVFRSWFPRETKSPESPKRSFCYVHESVPAKYRMKNPGDTGKHPTWIPCCSLSCFNYLNRLCRGEDVRSVYHLPGSCPGIQEGCDRLFEATQASSRSVHQTPSEAFQTHEFVQELPEEILQKFPRVRSLAHYPGRIRESRIREAISSLSQSSATAPSSKKPRC</sequence>
<organism evidence="3">
    <name type="scientific">Cyprideis torosa</name>
    <dbReference type="NCBI Taxonomy" id="163714"/>
    <lineage>
        <taxon>Eukaryota</taxon>
        <taxon>Metazoa</taxon>
        <taxon>Ecdysozoa</taxon>
        <taxon>Arthropoda</taxon>
        <taxon>Crustacea</taxon>
        <taxon>Oligostraca</taxon>
        <taxon>Ostracoda</taxon>
        <taxon>Podocopa</taxon>
        <taxon>Podocopida</taxon>
        <taxon>Cytherocopina</taxon>
        <taxon>Cytheroidea</taxon>
        <taxon>Cytherideidae</taxon>
        <taxon>Cyprideis</taxon>
    </lineage>
</organism>
<feature type="compositionally biased region" description="Basic and acidic residues" evidence="1">
    <location>
        <begin position="159"/>
        <end position="183"/>
    </location>
</feature>
<dbReference type="AlphaFoldDB" id="A0A7R8WTB7"/>
<feature type="compositionally biased region" description="Polar residues" evidence="1">
    <location>
        <begin position="92"/>
        <end position="104"/>
    </location>
</feature>